<evidence type="ECO:0000313" key="1">
    <source>
        <dbReference type="EMBL" id="CAA9274772.1"/>
    </source>
</evidence>
<organism evidence="1">
    <name type="scientific">uncultured Acetobacteraceae bacterium</name>
    <dbReference type="NCBI Taxonomy" id="169975"/>
    <lineage>
        <taxon>Bacteria</taxon>
        <taxon>Pseudomonadati</taxon>
        <taxon>Pseudomonadota</taxon>
        <taxon>Alphaproteobacteria</taxon>
        <taxon>Acetobacterales</taxon>
        <taxon>Acetobacteraceae</taxon>
        <taxon>environmental samples</taxon>
    </lineage>
</organism>
<feature type="non-terminal residue" evidence="1">
    <location>
        <position position="1"/>
    </location>
</feature>
<dbReference type="AlphaFoldDB" id="A0A6J4JBY4"/>
<accession>A0A6J4JBY4</accession>
<protein>
    <submittedName>
        <fullName evidence="1">Uncharacterized protein</fullName>
    </submittedName>
</protein>
<feature type="non-terminal residue" evidence="1">
    <location>
        <position position="38"/>
    </location>
</feature>
<sequence>CYVITCRTWNAPLRFSPSLLSPRCLSYWWLGPPARRQP</sequence>
<reference evidence="1" key="1">
    <citation type="submission" date="2020-02" db="EMBL/GenBank/DDBJ databases">
        <authorList>
            <person name="Meier V. D."/>
        </authorList>
    </citation>
    <scope>NUCLEOTIDE SEQUENCE</scope>
    <source>
        <strain evidence="1">AVDCRST_MAG04</strain>
    </source>
</reference>
<gene>
    <name evidence="1" type="ORF">AVDCRST_MAG04-3280</name>
</gene>
<proteinExistence type="predicted"/>
<dbReference type="EMBL" id="CADCTL010000243">
    <property type="protein sequence ID" value="CAA9274772.1"/>
    <property type="molecule type" value="Genomic_DNA"/>
</dbReference>
<name>A0A6J4JBY4_9PROT</name>